<evidence type="ECO:0000259" key="3">
    <source>
        <dbReference type="Pfam" id="PF20153"/>
    </source>
</evidence>
<reference evidence="4" key="1">
    <citation type="submission" date="2023-06" db="EMBL/GenBank/DDBJ databases">
        <authorList>
            <consortium name="Lawrence Berkeley National Laboratory"/>
            <person name="Ahrendt S."/>
            <person name="Sahu N."/>
            <person name="Indic B."/>
            <person name="Wong-Bajracharya J."/>
            <person name="Merenyi Z."/>
            <person name="Ke H.-M."/>
            <person name="Monk M."/>
            <person name="Kocsube S."/>
            <person name="Drula E."/>
            <person name="Lipzen A."/>
            <person name="Balint B."/>
            <person name="Henrissat B."/>
            <person name="Andreopoulos B."/>
            <person name="Martin F.M."/>
            <person name="Harder C.B."/>
            <person name="Rigling D."/>
            <person name="Ford K.L."/>
            <person name="Foster G.D."/>
            <person name="Pangilinan J."/>
            <person name="Papanicolaou A."/>
            <person name="Barry K."/>
            <person name="LaButti K."/>
            <person name="Viragh M."/>
            <person name="Koriabine M."/>
            <person name="Yan M."/>
            <person name="Riley R."/>
            <person name="Champramary S."/>
            <person name="Plett K.L."/>
            <person name="Tsai I.J."/>
            <person name="Slot J."/>
            <person name="Sipos G."/>
            <person name="Plett J."/>
            <person name="Nagy L.G."/>
            <person name="Grigoriev I.V."/>
        </authorList>
    </citation>
    <scope>NUCLEOTIDE SEQUENCE</scope>
    <source>
        <strain evidence="4">CCBAS 213</strain>
    </source>
</reference>
<dbReference type="AlphaFoldDB" id="A0AA39JM65"/>
<dbReference type="EMBL" id="JAUEPS010000050">
    <property type="protein sequence ID" value="KAK0445326.1"/>
    <property type="molecule type" value="Genomic_DNA"/>
</dbReference>
<gene>
    <name evidence="4" type="ORF">EV420DRAFT_972512</name>
</gene>
<dbReference type="InterPro" id="IPR045338">
    <property type="entry name" value="DUF6535"/>
</dbReference>
<keyword evidence="5" id="KW-1185">Reference proteome</keyword>
<accession>A0AA39JM65</accession>
<evidence type="ECO:0000313" key="5">
    <source>
        <dbReference type="Proteomes" id="UP001175211"/>
    </source>
</evidence>
<feature type="transmembrane region" description="Helical" evidence="2">
    <location>
        <begin position="360"/>
        <end position="385"/>
    </location>
</feature>
<dbReference type="GeneID" id="85367765"/>
<name>A0AA39JM65_ARMTA</name>
<comment type="caution">
    <text evidence="4">The sequence shown here is derived from an EMBL/GenBank/DDBJ whole genome shotgun (WGS) entry which is preliminary data.</text>
</comment>
<feature type="domain" description="DUF6535" evidence="3">
    <location>
        <begin position="205"/>
        <end position="385"/>
    </location>
</feature>
<proteinExistence type="predicted"/>
<keyword evidence="2" id="KW-0812">Transmembrane</keyword>
<feature type="compositionally biased region" description="Polar residues" evidence="1">
    <location>
        <begin position="68"/>
        <end position="79"/>
    </location>
</feature>
<evidence type="ECO:0000256" key="2">
    <source>
        <dbReference type="SAM" id="Phobius"/>
    </source>
</evidence>
<feature type="region of interest" description="Disordered" evidence="1">
    <location>
        <begin position="1"/>
        <end position="92"/>
    </location>
</feature>
<feature type="region of interest" description="Disordered" evidence="1">
    <location>
        <begin position="110"/>
        <end position="151"/>
    </location>
</feature>
<dbReference type="Proteomes" id="UP001175211">
    <property type="component" value="Unassembled WGS sequence"/>
</dbReference>
<keyword evidence="2" id="KW-0472">Membrane</keyword>
<feature type="transmembrane region" description="Helical" evidence="2">
    <location>
        <begin position="306"/>
        <end position="328"/>
    </location>
</feature>
<sequence>MTSYVVMSHPLDHAHGATESEPLRASMPPSWGLSSPLDSPTDPPDSALNSDSGTSPVPPHGSIPFSGPFQSARNPSVANLPSPPPPQLSQILHGSPFYFHGLPQNTSNISGAPVSPTFDAYLTPEPSHSFPQDTSKQKVSDTPIGSMLYGHAPSLDTPQAIPSAAPNHVELLKIKSGVRTVQDDYEQKYPEDSPGSECDPTARIWRIFADECQAYDKGKIEVLRDNVDVLLVFAGLFSAVVTTFVAQTSQSLQVDYSEMSAFLLYEMVNIQRAIASGVAVDSVSASPLNPTTIFIPSASDRYVNGLWFTSLSLSLVTALVAVLAKQWIRQYMLASSETPRDRCRIRQFRYTGFQDWHVPIIIGILPFLLHIALAIFLAGLVVFLLDLEQSTAYVLLVITGGSYALYLAALLMPLFFPGCPYQTSLTDLFFVAHKKILGWTSMARYKLRPPSIQEWELQTIKNQCDDLDVHSLRWLYDMSSNPVIHRCIIQCIGGLQPSIKPDVLHTAFEGTGIEERNWEILQECLEPHSYPGYSAVINGMETQLERLLRSRLRFSAEVPRSHPSTIPRLLLTLTPDSQLSFEITTMTATIACQDDELRPRNHPTGADVFLYLTRQADTENILLHPSLWRSLFSNVISRRSLALDSFHNSEFEPFCYKFMETLTRQKLSWNPAQPQDDGTRRMSLQDALRFGLYDDIETHLLDVLAKFDGLSEPGSFDDHPHESEISRRIRLLLAITNYALSTQSFRAVRWDDPSLIQHHCFGMVFFALRELRIHLTDYAMLSFRESAAIYSIICPLVTSQSFASKEKCPSPILWMIRSDVIRILVRIIIPESSNLEPSMSWGILPPEWSNVRDVICGLTLNPNTRGNWLMDNYVPANCVIDAGTLLEHNMDNDDATAVETFTTLDVLQFAEQTMFIYPWCRVIQAYISAICRMLDRRRSKTSHPARIPTPVDAYIDYIHCPQNLYTICAILGGRLSKCTEKGGTGGAQKTLNALAGLRPQDPAWSLCIVKLERLFKNQQYISEQQFFSLHDAQWRPYDMREVQHIMIRLEISVAKLKQVVEYSVPAPDDAVFAEDLQPSTITDDSPMAYIPDDSDEYASQPSALDTPDSELLSV</sequence>
<feature type="compositionally biased region" description="Basic and acidic residues" evidence="1">
    <location>
        <begin position="10"/>
        <end position="22"/>
    </location>
</feature>
<protein>
    <recommendedName>
        <fullName evidence="3">DUF6535 domain-containing protein</fullName>
    </recommendedName>
</protein>
<feature type="transmembrane region" description="Helical" evidence="2">
    <location>
        <begin position="392"/>
        <end position="416"/>
    </location>
</feature>
<evidence type="ECO:0000313" key="4">
    <source>
        <dbReference type="EMBL" id="KAK0445326.1"/>
    </source>
</evidence>
<organism evidence="4 5">
    <name type="scientific">Armillaria tabescens</name>
    <name type="common">Ringless honey mushroom</name>
    <name type="synonym">Agaricus tabescens</name>
    <dbReference type="NCBI Taxonomy" id="1929756"/>
    <lineage>
        <taxon>Eukaryota</taxon>
        <taxon>Fungi</taxon>
        <taxon>Dikarya</taxon>
        <taxon>Basidiomycota</taxon>
        <taxon>Agaricomycotina</taxon>
        <taxon>Agaricomycetes</taxon>
        <taxon>Agaricomycetidae</taxon>
        <taxon>Agaricales</taxon>
        <taxon>Marasmiineae</taxon>
        <taxon>Physalacriaceae</taxon>
        <taxon>Desarmillaria</taxon>
    </lineage>
</organism>
<dbReference type="Pfam" id="PF20153">
    <property type="entry name" value="DUF6535"/>
    <property type="match status" value="1"/>
</dbReference>
<feature type="transmembrane region" description="Helical" evidence="2">
    <location>
        <begin position="229"/>
        <end position="246"/>
    </location>
</feature>
<feature type="compositionally biased region" description="Low complexity" evidence="1">
    <location>
        <begin position="33"/>
        <end position="48"/>
    </location>
</feature>
<dbReference type="RefSeq" id="XP_060325467.1">
    <property type="nucleotide sequence ID" value="XM_060484217.1"/>
</dbReference>
<evidence type="ECO:0000256" key="1">
    <source>
        <dbReference type="SAM" id="MobiDB-lite"/>
    </source>
</evidence>
<feature type="region of interest" description="Disordered" evidence="1">
    <location>
        <begin position="1075"/>
        <end position="1114"/>
    </location>
</feature>
<keyword evidence="2" id="KW-1133">Transmembrane helix</keyword>